<dbReference type="AlphaFoldDB" id="A0A8J8SFA3"/>
<feature type="domain" description="Putative restriction endonuclease" evidence="1">
    <location>
        <begin position="66"/>
        <end position="231"/>
    </location>
</feature>
<dbReference type="Gene3D" id="3.90.1570.10">
    <property type="entry name" value="tt1808, chain A"/>
    <property type="match status" value="1"/>
</dbReference>
<dbReference type="Proteomes" id="UP000683246">
    <property type="component" value="Chromosome"/>
</dbReference>
<keyword evidence="2" id="KW-0540">Nuclease</keyword>
<proteinExistence type="predicted"/>
<accession>A0A8J8SFA3</accession>
<gene>
    <name evidence="2" type="ORF">HZI73_03635</name>
</gene>
<dbReference type="PANTHER" id="PTHR36558:SF1">
    <property type="entry name" value="RESTRICTION ENDONUCLEASE DOMAIN-CONTAINING PROTEIN-RELATED"/>
    <property type="match status" value="1"/>
</dbReference>
<dbReference type="InterPro" id="IPR008538">
    <property type="entry name" value="Uma2"/>
</dbReference>
<name>A0A8J8SFA3_9FIRM</name>
<dbReference type="RefSeq" id="WP_212696900.1">
    <property type="nucleotide sequence ID" value="NZ_CP058649.1"/>
</dbReference>
<keyword evidence="2" id="KW-0378">Hydrolase</keyword>
<protein>
    <submittedName>
        <fullName evidence="2">Uma2 family endonuclease</fullName>
    </submittedName>
</protein>
<evidence type="ECO:0000313" key="2">
    <source>
        <dbReference type="EMBL" id="QUI21430.1"/>
    </source>
</evidence>
<keyword evidence="2" id="KW-0255">Endonuclease</keyword>
<dbReference type="Pfam" id="PF05685">
    <property type="entry name" value="Uma2"/>
    <property type="match status" value="1"/>
</dbReference>
<keyword evidence="3" id="KW-1185">Reference proteome</keyword>
<dbReference type="GO" id="GO:0004519">
    <property type="term" value="F:endonuclease activity"/>
    <property type="evidence" value="ECO:0007669"/>
    <property type="project" value="UniProtKB-KW"/>
</dbReference>
<dbReference type="InterPro" id="IPR011335">
    <property type="entry name" value="Restrct_endonuc-II-like"/>
</dbReference>
<dbReference type="EMBL" id="CP058649">
    <property type="protein sequence ID" value="QUI21430.1"/>
    <property type="molecule type" value="Genomic_DNA"/>
</dbReference>
<sequence>MLLNATDVKNSFGKVLKMLDYEDVIVTKKGKAVAKIVKFTESVKDHGYIKEYPAEYTGQDRKVTYEEFLKFTANSENRYELINGEIYMLASPKTTHQQVVGQFYVAFYKYFEGKSCTPFISPYDITLNIKDETNVFQPDLGVICDLEEFNNEHDQYMGVPALVVEVTSKSSRSKDYVKKLNNYMLAGVKEYWIIDPMYQNAKVYGFDDDELIDYREYEKGSTIASSFFEGLKVKWV</sequence>
<organism evidence="2 3">
    <name type="scientific">Vallitalea pronyensis</name>
    <dbReference type="NCBI Taxonomy" id="1348613"/>
    <lineage>
        <taxon>Bacteria</taxon>
        <taxon>Bacillati</taxon>
        <taxon>Bacillota</taxon>
        <taxon>Clostridia</taxon>
        <taxon>Lachnospirales</taxon>
        <taxon>Vallitaleaceae</taxon>
        <taxon>Vallitalea</taxon>
    </lineage>
</organism>
<evidence type="ECO:0000313" key="3">
    <source>
        <dbReference type="Proteomes" id="UP000683246"/>
    </source>
</evidence>
<dbReference type="InterPro" id="IPR012296">
    <property type="entry name" value="Nuclease_put_TT1808"/>
</dbReference>
<dbReference type="PANTHER" id="PTHR36558">
    <property type="entry name" value="GLR1098 PROTEIN"/>
    <property type="match status" value="1"/>
</dbReference>
<dbReference type="CDD" id="cd06260">
    <property type="entry name" value="DUF820-like"/>
    <property type="match status" value="1"/>
</dbReference>
<dbReference type="SUPFAM" id="SSF52980">
    <property type="entry name" value="Restriction endonuclease-like"/>
    <property type="match status" value="1"/>
</dbReference>
<reference evidence="2" key="1">
    <citation type="submission" date="2020-07" db="EMBL/GenBank/DDBJ databases">
        <title>Vallitalea pronyensis genome.</title>
        <authorList>
            <person name="Postec A."/>
        </authorList>
    </citation>
    <scope>NUCLEOTIDE SEQUENCE</scope>
    <source>
        <strain evidence="2">FatNI3</strain>
    </source>
</reference>
<evidence type="ECO:0000259" key="1">
    <source>
        <dbReference type="Pfam" id="PF05685"/>
    </source>
</evidence>
<dbReference type="KEGG" id="vpy:HZI73_03635"/>